<keyword evidence="11" id="KW-1185">Reference proteome</keyword>
<comment type="caution">
    <text evidence="7">Lacks conserved residue(s) required for the propagation of feature annotation.</text>
</comment>
<dbReference type="EMBL" id="SNXI01000015">
    <property type="protein sequence ID" value="TDP30739.1"/>
    <property type="molecule type" value="Genomic_DNA"/>
</dbReference>
<accession>A0A4R6P4A8</accession>
<evidence type="ECO:0000313" key="11">
    <source>
        <dbReference type="Proteomes" id="UP000295531"/>
    </source>
</evidence>
<comment type="similarity">
    <text evidence="2 7">Belongs to the peptidase M14 family.</text>
</comment>
<sequence length="890" mass="99212">MRTLKKLLISLSIATASTATMADSLSGAASLLPEANYSNQKASVEDVLGYPIGTKITSPEAMSLYFEALAEAFPDQVKLLDYGKSWEGRTLYYAVISSPENLQNFDQFVQNMQQLADPRSTDEDDAERLINETPASIWLSYGVHGNEISSPEAAMMTAYHLLNDNREQTEQWLENTVIFIDPLQNPDGRARFVQRYYMTAGLEHSADRRSAEHNEPWPSGRTNHYMFDMNRDWIALTQPEIKGQVDALLKYYPLVFVDLHEMGGDSTYYFTPEARPYNPLITDSQRETLNWIGKNNASWFDDKGFDYFTREIFDAFYPGYGASWPLYHGAVAMTYEMASARGHKFERTDGDVLTYADGVQQHFVASISTIQTVSERREALLEKFWSYRKSAIEAGEDDEQRALIIPGKDDPAGARKLASLLVEQGAEVQQAQQSFRVCGNDYAAGSFIIDKAQPAYRMIRTLMDKQVDMAPEFLQEQEQRRGNNLPDQIYDVTGWSLPLMFNVDVDGCDDLPRVDTIAVNEGRIAAGELINPAAKVGYLVRWGNMNSGRFLTAALREGLTIKQSELAFTHETAGRFPSGSLIVTHADNAEKELANTLVRLAKQTGATIHGVDTSWITDGPNFGSENVHGLFAPKIAMAWDEPVSQYNAGHTRFVIERQMNYPVTAIRTGELRAGDLDGFDVFILPASYGYDRVFSEQTVAEFKDWINDGGVLVTLGNASGWAVEAGLLATKVERAIPKEGVEEPAEETKIDGQAIVSRDQFMTEIQAHGVDPDWVSGALVHADVDQDHWLAAGLKDKLVSLFNGNTILAPIDIDKGRNIAWFSNKDELLASGFLWGETAEQLPYKPLLIWQPNGDGMVISFTQEPTYRAYMDGLNTALMNALFLAPATTR</sequence>
<feature type="signal peptide" evidence="8">
    <location>
        <begin position="1"/>
        <end position="22"/>
    </location>
</feature>
<comment type="cofactor">
    <cofactor evidence="1">
        <name>Zn(2+)</name>
        <dbReference type="ChEBI" id="CHEBI:29105"/>
    </cofactor>
</comment>
<dbReference type="GO" id="GO:0004181">
    <property type="term" value="F:metallocarboxypeptidase activity"/>
    <property type="evidence" value="ECO:0007669"/>
    <property type="project" value="InterPro"/>
</dbReference>
<dbReference type="InterPro" id="IPR000834">
    <property type="entry name" value="Peptidase_M14"/>
</dbReference>
<evidence type="ECO:0000256" key="3">
    <source>
        <dbReference type="ARBA" id="ARBA00022670"/>
    </source>
</evidence>
<feature type="domain" description="Peptidase M14" evidence="9">
    <location>
        <begin position="55"/>
        <end position="387"/>
    </location>
</feature>
<keyword evidence="10" id="KW-0121">Carboxypeptidase</keyword>
<dbReference type="GO" id="GO:0008270">
    <property type="term" value="F:zinc ion binding"/>
    <property type="evidence" value="ECO:0007669"/>
    <property type="project" value="InterPro"/>
</dbReference>
<dbReference type="InterPro" id="IPR029062">
    <property type="entry name" value="Class_I_gatase-like"/>
</dbReference>
<comment type="caution">
    <text evidence="10">The sequence shown here is derived from an EMBL/GenBank/DDBJ whole genome shotgun (WGS) entry which is preliminary data.</text>
</comment>
<dbReference type="PROSITE" id="PS52035">
    <property type="entry name" value="PEPTIDASE_M14"/>
    <property type="match status" value="1"/>
</dbReference>
<evidence type="ECO:0000256" key="5">
    <source>
        <dbReference type="ARBA" id="ARBA00022833"/>
    </source>
</evidence>
<dbReference type="Pfam" id="PF00246">
    <property type="entry name" value="Peptidase_M14"/>
    <property type="match status" value="1"/>
</dbReference>
<protein>
    <submittedName>
        <fullName evidence="10">Zinc carboxypeptidase</fullName>
    </submittedName>
</protein>
<reference evidence="10 11" key="1">
    <citation type="submission" date="2019-03" db="EMBL/GenBank/DDBJ databases">
        <title>Freshwater and sediment microbial communities from various areas in North America, analyzing microbe dynamics in response to fracking.</title>
        <authorList>
            <person name="Lamendella R."/>
        </authorList>
    </citation>
    <scope>NUCLEOTIDE SEQUENCE [LARGE SCALE GENOMIC DNA]</scope>
    <source>
        <strain evidence="10 11">18_TX</strain>
    </source>
</reference>
<proteinExistence type="inferred from homology"/>
<dbReference type="CDD" id="cd06238">
    <property type="entry name" value="M14-like"/>
    <property type="match status" value="1"/>
</dbReference>
<dbReference type="SUPFAM" id="SSF52317">
    <property type="entry name" value="Class I glutamine amidotransferase-like"/>
    <property type="match status" value="1"/>
</dbReference>
<keyword evidence="5" id="KW-0862">Zinc</keyword>
<evidence type="ECO:0000256" key="1">
    <source>
        <dbReference type="ARBA" id="ARBA00001947"/>
    </source>
</evidence>
<dbReference type="Proteomes" id="UP000295531">
    <property type="component" value="Unassembled WGS sequence"/>
</dbReference>
<evidence type="ECO:0000256" key="2">
    <source>
        <dbReference type="ARBA" id="ARBA00005988"/>
    </source>
</evidence>
<dbReference type="PANTHER" id="PTHR11705">
    <property type="entry name" value="PROTEASE FAMILY M14 CARBOXYPEPTIDASE A,B"/>
    <property type="match status" value="1"/>
</dbReference>
<dbReference type="SMART" id="SM00631">
    <property type="entry name" value="Zn_pept"/>
    <property type="match status" value="1"/>
</dbReference>
<gene>
    <name evidence="10" type="ORF">DEU29_11522</name>
</gene>
<keyword evidence="6" id="KW-0482">Metalloprotease</keyword>
<dbReference type="Gene3D" id="3.40.630.10">
    <property type="entry name" value="Zn peptidases"/>
    <property type="match status" value="1"/>
</dbReference>
<evidence type="ECO:0000313" key="10">
    <source>
        <dbReference type="EMBL" id="TDP30739.1"/>
    </source>
</evidence>
<evidence type="ECO:0000256" key="7">
    <source>
        <dbReference type="PROSITE-ProRule" id="PRU01379"/>
    </source>
</evidence>
<dbReference type="AlphaFoldDB" id="A0A4R6P4A8"/>
<evidence type="ECO:0000256" key="8">
    <source>
        <dbReference type="SAM" id="SignalP"/>
    </source>
</evidence>
<evidence type="ECO:0000256" key="4">
    <source>
        <dbReference type="ARBA" id="ARBA00022801"/>
    </source>
</evidence>
<evidence type="ECO:0000259" key="9">
    <source>
        <dbReference type="PROSITE" id="PS52035"/>
    </source>
</evidence>
<name>A0A4R6P4A8_9GAMM</name>
<keyword evidence="4" id="KW-0378">Hydrolase</keyword>
<organism evidence="10 11">
    <name type="scientific">Idiomarina aquatica</name>
    <dbReference type="NCBI Taxonomy" id="1327752"/>
    <lineage>
        <taxon>Bacteria</taxon>
        <taxon>Pseudomonadati</taxon>
        <taxon>Pseudomonadota</taxon>
        <taxon>Gammaproteobacteria</taxon>
        <taxon>Alteromonadales</taxon>
        <taxon>Idiomarinaceae</taxon>
        <taxon>Idiomarina</taxon>
    </lineage>
</organism>
<evidence type="ECO:0000256" key="6">
    <source>
        <dbReference type="ARBA" id="ARBA00023049"/>
    </source>
</evidence>
<dbReference type="GO" id="GO:0006508">
    <property type="term" value="P:proteolysis"/>
    <property type="evidence" value="ECO:0007669"/>
    <property type="project" value="UniProtKB-KW"/>
</dbReference>
<dbReference type="OrthoDB" id="9758209at2"/>
<keyword evidence="8" id="KW-0732">Signal</keyword>
<dbReference type="SUPFAM" id="SSF53187">
    <property type="entry name" value="Zn-dependent exopeptidases"/>
    <property type="match status" value="1"/>
</dbReference>
<feature type="chain" id="PRO_5020413692" evidence="8">
    <location>
        <begin position="23"/>
        <end position="890"/>
    </location>
</feature>
<keyword evidence="3" id="KW-0645">Protease</keyword>
<dbReference type="GO" id="GO:0005615">
    <property type="term" value="C:extracellular space"/>
    <property type="evidence" value="ECO:0007669"/>
    <property type="project" value="TreeGrafter"/>
</dbReference>
<dbReference type="PANTHER" id="PTHR11705:SF143">
    <property type="entry name" value="SLL0236 PROTEIN"/>
    <property type="match status" value="1"/>
</dbReference>